<accession>A0A1I3I5T2</accession>
<evidence type="ECO:0000313" key="3">
    <source>
        <dbReference type="Proteomes" id="UP000183018"/>
    </source>
</evidence>
<organism evidence="2 3">
    <name type="scientific">Phytopseudomonas argentinensis</name>
    <dbReference type="NCBI Taxonomy" id="289370"/>
    <lineage>
        <taxon>Bacteria</taxon>
        <taxon>Pseudomonadati</taxon>
        <taxon>Pseudomonadota</taxon>
        <taxon>Gammaproteobacteria</taxon>
        <taxon>Pseudomonadales</taxon>
        <taxon>Pseudomonadaceae</taxon>
        <taxon>Phytopseudomonas</taxon>
    </lineage>
</organism>
<proteinExistence type="predicted"/>
<evidence type="ECO:0000256" key="1">
    <source>
        <dbReference type="SAM" id="Coils"/>
    </source>
</evidence>
<evidence type="ECO:0000313" key="2">
    <source>
        <dbReference type="EMBL" id="SFI43354.1"/>
    </source>
</evidence>
<dbReference type="Proteomes" id="UP000183018">
    <property type="component" value="Unassembled WGS sequence"/>
</dbReference>
<dbReference type="AlphaFoldDB" id="A0A1I3I5T2"/>
<dbReference type="RefSeq" id="WP_074881635.1">
    <property type="nucleotide sequence ID" value="NZ_FORC01000001.1"/>
</dbReference>
<dbReference type="InterPro" id="IPR010270">
    <property type="entry name" value="Phage_P2_GpM"/>
</dbReference>
<protein>
    <submittedName>
        <fullName evidence="2">Phage small terminase subunit</fullName>
    </submittedName>
</protein>
<gene>
    <name evidence="2" type="ORF">SAMN05216602_1442</name>
</gene>
<dbReference type="EMBL" id="FORC01000001">
    <property type="protein sequence ID" value="SFI43354.1"/>
    <property type="molecule type" value="Genomic_DNA"/>
</dbReference>
<dbReference type="GO" id="GO:0003677">
    <property type="term" value="F:DNA binding"/>
    <property type="evidence" value="ECO:0007669"/>
    <property type="project" value="InterPro"/>
</dbReference>
<feature type="coiled-coil region" evidence="1">
    <location>
        <begin position="35"/>
        <end position="62"/>
    </location>
</feature>
<name>A0A1I3I5T2_9GAMM</name>
<dbReference type="Pfam" id="PF05944">
    <property type="entry name" value="Phage_term_smal"/>
    <property type="match status" value="1"/>
</dbReference>
<keyword evidence="3" id="KW-1185">Reference proteome</keyword>
<dbReference type="OrthoDB" id="8562788at2"/>
<keyword evidence="1" id="KW-0175">Coiled coil</keyword>
<dbReference type="STRING" id="289370.SAMN05216602_1442"/>
<dbReference type="GO" id="GO:0004519">
    <property type="term" value="F:endonuclease activity"/>
    <property type="evidence" value="ECO:0007669"/>
    <property type="project" value="InterPro"/>
</dbReference>
<reference evidence="3" key="1">
    <citation type="submission" date="2016-10" db="EMBL/GenBank/DDBJ databases">
        <authorList>
            <person name="Varghese N."/>
            <person name="Submissions S."/>
        </authorList>
    </citation>
    <scope>NUCLEOTIDE SEQUENCE [LARGE SCALE GENOMIC DNA]</scope>
    <source>
        <strain evidence="3">LMG 22563</strain>
    </source>
</reference>
<sequence>MALSPAKRHFQQATAAIEAAAVQGPALTMEGATAYELMQAQLHQHKQQLKKIQSQEGKAETKRKLLPDYAPYAEGVLSAGKGAQDDVLTTIMLWRIDVGDYAGALDIAEYALAYGLTMPDSFERSLGCVVAEEIANVAIKMQKASGSFDLGLLLRTEAATANEDMPDEARAKLHLAIGKAASALVPDDAEAADALPLLLMAKQDLARAIELHTNCGGKKDLERVERLLKKHAGTTG</sequence>